<sequence length="91" mass="10316">MNRNTVDTETDITFLLNVFPQWQQQLLCSTTGTGTHTTAMVLSHLRIARGQHAEGRARTRFRSTSYLSGDTNRFLDVNKCVFMSVCQCSLE</sequence>
<name>W2T2L8_NECAM</name>
<protein>
    <submittedName>
        <fullName evidence="1">Uncharacterized protein</fullName>
    </submittedName>
</protein>
<accession>W2T2L8</accession>
<dbReference type="EMBL" id="KI660294">
    <property type="protein sequence ID" value="ETN75481.1"/>
    <property type="molecule type" value="Genomic_DNA"/>
</dbReference>
<dbReference type="GeneID" id="25352376"/>
<gene>
    <name evidence="1" type="ORF">NECAME_12348</name>
</gene>
<dbReference type="CTD" id="25352376"/>
<organism evidence="1 2">
    <name type="scientific">Necator americanus</name>
    <name type="common">Human hookworm</name>
    <dbReference type="NCBI Taxonomy" id="51031"/>
    <lineage>
        <taxon>Eukaryota</taxon>
        <taxon>Metazoa</taxon>
        <taxon>Ecdysozoa</taxon>
        <taxon>Nematoda</taxon>
        <taxon>Chromadorea</taxon>
        <taxon>Rhabditida</taxon>
        <taxon>Rhabditina</taxon>
        <taxon>Rhabditomorpha</taxon>
        <taxon>Strongyloidea</taxon>
        <taxon>Ancylostomatidae</taxon>
        <taxon>Bunostominae</taxon>
        <taxon>Necator</taxon>
    </lineage>
</organism>
<evidence type="ECO:0000313" key="1">
    <source>
        <dbReference type="EMBL" id="ETN75481.1"/>
    </source>
</evidence>
<dbReference type="AlphaFoldDB" id="W2T2L8"/>
<keyword evidence="2" id="KW-1185">Reference proteome</keyword>
<dbReference type="Proteomes" id="UP000053676">
    <property type="component" value="Unassembled WGS sequence"/>
</dbReference>
<dbReference type="KEGG" id="nai:NECAME_12348"/>
<reference evidence="2" key="1">
    <citation type="journal article" date="2014" name="Nat. Genet.">
        <title>Genome of the human hookworm Necator americanus.</title>
        <authorList>
            <person name="Tang Y.T."/>
            <person name="Gao X."/>
            <person name="Rosa B.A."/>
            <person name="Abubucker S."/>
            <person name="Hallsworth-Pepin K."/>
            <person name="Martin J."/>
            <person name="Tyagi R."/>
            <person name="Heizer E."/>
            <person name="Zhang X."/>
            <person name="Bhonagiri-Palsikar V."/>
            <person name="Minx P."/>
            <person name="Warren W.C."/>
            <person name="Wang Q."/>
            <person name="Zhan B."/>
            <person name="Hotez P.J."/>
            <person name="Sternberg P.W."/>
            <person name="Dougall A."/>
            <person name="Gaze S.T."/>
            <person name="Mulvenna J."/>
            <person name="Sotillo J."/>
            <person name="Ranganathan S."/>
            <person name="Rabelo E.M."/>
            <person name="Wilson R.K."/>
            <person name="Felgner P.L."/>
            <person name="Bethony J."/>
            <person name="Hawdon J.M."/>
            <person name="Gasser R.B."/>
            <person name="Loukas A."/>
            <person name="Mitreva M."/>
        </authorList>
    </citation>
    <scope>NUCLEOTIDE SEQUENCE [LARGE SCALE GENOMIC DNA]</scope>
</reference>
<evidence type="ECO:0000313" key="2">
    <source>
        <dbReference type="Proteomes" id="UP000053676"/>
    </source>
</evidence>
<proteinExistence type="predicted"/>